<dbReference type="InParanoid" id="A0A251T0E8"/>
<dbReference type="Proteomes" id="UP000215914">
    <property type="component" value="Chromosome 12"/>
</dbReference>
<sequence>MGLQNGVNCSEISLELRFYIVASNQLEISIEFLGKQCVRKGSGNHKSFRSNCDGHHDQEVKREPITFVVGIYVIRVIRIWVNWRDFDCHFDRRWD</sequence>
<accession>A0A251T0E8</accession>
<dbReference type="AlphaFoldDB" id="A0A251T0E8"/>
<keyword evidence="2" id="KW-1185">Reference proteome</keyword>
<gene>
    <name evidence="1" type="ORF">HannXRQ_Chr12g0357471</name>
</gene>
<dbReference type="EMBL" id="CM007901">
    <property type="protein sequence ID" value="OTG03996.1"/>
    <property type="molecule type" value="Genomic_DNA"/>
</dbReference>
<evidence type="ECO:0000313" key="1">
    <source>
        <dbReference type="EMBL" id="OTG03996.1"/>
    </source>
</evidence>
<protein>
    <submittedName>
        <fullName evidence="1">Uncharacterized protein</fullName>
    </submittedName>
</protein>
<reference evidence="2" key="1">
    <citation type="journal article" date="2017" name="Nature">
        <title>The sunflower genome provides insights into oil metabolism, flowering and Asterid evolution.</title>
        <authorList>
            <person name="Badouin H."/>
            <person name="Gouzy J."/>
            <person name="Grassa C.J."/>
            <person name="Murat F."/>
            <person name="Staton S.E."/>
            <person name="Cottret L."/>
            <person name="Lelandais-Briere C."/>
            <person name="Owens G.L."/>
            <person name="Carrere S."/>
            <person name="Mayjonade B."/>
            <person name="Legrand L."/>
            <person name="Gill N."/>
            <person name="Kane N.C."/>
            <person name="Bowers J.E."/>
            <person name="Hubner S."/>
            <person name="Bellec A."/>
            <person name="Berard A."/>
            <person name="Berges H."/>
            <person name="Blanchet N."/>
            <person name="Boniface M.C."/>
            <person name="Brunel D."/>
            <person name="Catrice O."/>
            <person name="Chaidir N."/>
            <person name="Claudel C."/>
            <person name="Donnadieu C."/>
            <person name="Faraut T."/>
            <person name="Fievet G."/>
            <person name="Helmstetter N."/>
            <person name="King M."/>
            <person name="Knapp S.J."/>
            <person name="Lai Z."/>
            <person name="Le Paslier M.C."/>
            <person name="Lippi Y."/>
            <person name="Lorenzon L."/>
            <person name="Mandel J.R."/>
            <person name="Marage G."/>
            <person name="Marchand G."/>
            <person name="Marquand E."/>
            <person name="Bret-Mestries E."/>
            <person name="Morien E."/>
            <person name="Nambeesan S."/>
            <person name="Nguyen T."/>
            <person name="Pegot-Espagnet P."/>
            <person name="Pouilly N."/>
            <person name="Raftis F."/>
            <person name="Sallet E."/>
            <person name="Schiex T."/>
            <person name="Thomas J."/>
            <person name="Vandecasteele C."/>
            <person name="Vares D."/>
            <person name="Vear F."/>
            <person name="Vautrin S."/>
            <person name="Crespi M."/>
            <person name="Mangin B."/>
            <person name="Burke J.M."/>
            <person name="Salse J."/>
            <person name="Munos S."/>
            <person name="Vincourt P."/>
            <person name="Rieseberg L.H."/>
            <person name="Langlade N.B."/>
        </authorList>
    </citation>
    <scope>NUCLEOTIDE SEQUENCE [LARGE SCALE GENOMIC DNA]</scope>
    <source>
        <strain evidence="2">cv. SF193</strain>
    </source>
</reference>
<evidence type="ECO:0000313" key="2">
    <source>
        <dbReference type="Proteomes" id="UP000215914"/>
    </source>
</evidence>
<name>A0A251T0E8_HELAN</name>
<organism evidence="1 2">
    <name type="scientific">Helianthus annuus</name>
    <name type="common">Common sunflower</name>
    <dbReference type="NCBI Taxonomy" id="4232"/>
    <lineage>
        <taxon>Eukaryota</taxon>
        <taxon>Viridiplantae</taxon>
        <taxon>Streptophyta</taxon>
        <taxon>Embryophyta</taxon>
        <taxon>Tracheophyta</taxon>
        <taxon>Spermatophyta</taxon>
        <taxon>Magnoliopsida</taxon>
        <taxon>eudicotyledons</taxon>
        <taxon>Gunneridae</taxon>
        <taxon>Pentapetalae</taxon>
        <taxon>asterids</taxon>
        <taxon>campanulids</taxon>
        <taxon>Asterales</taxon>
        <taxon>Asteraceae</taxon>
        <taxon>Asteroideae</taxon>
        <taxon>Heliantheae alliance</taxon>
        <taxon>Heliantheae</taxon>
        <taxon>Helianthus</taxon>
    </lineage>
</organism>
<proteinExistence type="predicted"/>